<comment type="subcellular location">
    <subcellularLocation>
        <location evidence="1">Membrane</location>
        <topology evidence="1">Multi-pass membrane protein</topology>
    </subcellularLocation>
</comment>
<evidence type="ECO:0000256" key="1">
    <source>
        <dbReference type="ARBA" id="ARBA00004141"/>
    </source>
</evidence>
<evidence type="ECO:0000256" key="4">
    <source>
        <dbReference type="ARBA" id="ARBA00022989"/>
    </source>
</evidence>
<dbReference type="PANTHER" id="PTHR10582:SF2">
    <property type="entry name" value="INACTIVE"/>
    <property type="match status" value="1"/>
</dbReference>
<evidence type="ECO:0000313" key="8">
    <source>
        <dbReference type="EMBL" id="PIO60354.1"/>
    </source>
</evidence>
<feature type="transmembrane region" description="Helical" evidence="6">
    <location>
        <begin position="117"/>
        <end position="138"/>
    </location>
</feature>
<dbReference type="GO" id="GO:0005262">
    <property type="term" value="F:calcium channel activity"/>
    <property type="evidence" value="ECO:0007669"/>
    <property type="project" value="TreeGrafter"/>
</dbReference>
<dbReference type="PANTHER" id="PTHR10582">
    <property type="entry name" value="TRANSIENT RECEPTOR POTENTIAL ION CHANNEL PROTEIN"/>
    <property type="match status" value="1"/>
</dbReference>
<dbReference type="OrthoDB" id="533508at2759"/>
<organism evidence="8 9">
    <name type="scientific">Teladorsagia circumcincta</name>
    <name type="common">Brown stomach worm</name>
    <name type="synonym">Ostertagia circumcincta</name>
    <dbReference type="NCBI Taxonomy" id="45464"/>
    <lineage>
        <taxon>Eukaryota</taxon>
        <taxon>Metazoa</taxon>
        <taxon>Ecdysozoa</taxon>
        <taxon>Nematoda</taxon>
        <taxon>Chromadorea</taxon>
        <taxon>Rhabditida</taxon>
        <taxon>Rhabditina</taxon>
        <taxon>Rhabditomorpha</taxon>
        <taxon>Strongyloidea</taxon>
        <taxon>Trichostrongylidae</taxon>
        <taxon>Teladorsagia</taxon>
    </lineage>
</organism>
<sequence>SMYSYAVRHWAKPADPHVVNYAGLTPLTLATKLGRKHIFEEMLELMKVEFWRFSDMTCSAYPLNTLDTIQPDGSTNYDSALMTVINGSTAEHLDMIGSEVIQRLLADKWKAFAMRKLIERLALLVIQLVTLSIVVYVRPTEVQRLYMTEPQWDDWKTVPAKAVFCVANICILMCIPFRILKLHELEEALFVFALPGSWIFLLFFARSAKLTGPFVQMIYSMIAGDMMRFAIISAIFLISFSQVFYFVGKDMDAKQQLNTSNPYHCPVEGYDIYTYDNFIETFITLFRASMGGYDYEEFACANYEVLTKTLFVLYMFVMPIMMINILIAMMGNTYTTVIAQAEKAWRQQSQMWNRTPTRLLTRSRPRSIASNCEIRTEDPVSHMLLSAPSSVQEATALQYFYGMI</sequence>
<evidence type="ECO:0000259" key="7">
    <source>
        <dbReference type="Pfam" id="PF00520"/>
    </source>
</evidence>
<dbReference type="InterPro" id="IPR024862">
    <property type="entry name" value="TRPV"/>
</dbReference>
<keyword evidence="5 6" id="KW-0472">Membrane</keyword>
<dbReference type="InterPro" id="IPR036770">
    <property type="entry name" value="Ankyrin_rpt-contain_sf"/>
</dbReference>
<name>A0A2G9TQU3_TELCI</name>
<gene>
    <name evidence="8" type="ORF">TELCIR_18151</name>
</gene>
<feature type="domain" description="Ion transport" evidence="7">
    <location>
        <begin position="188"/>
        <end position="340"/>
    </location>
</feature>
<keyword evidence="4 6" id="KW-1133">Transmembrane helix</keyword>
<dbReference type="GO" id="GO:0005886">
    <property type="term" value="C:plasma membrane"/>
    <property type="evidence" value="ECO:0007669"/>
    <property type="project" value="TreeGrafter"/>
</dbReference>
<evidence type="ECO:0000313" key="9">
    <source>
        <dbReference type="Proteomes" id="UP000230423"/>
    </source>
</evidence>
<evidence type="ECO:0000256" key="2">
    <source>
        <dbReference type="ARBA" id="ARBA00022692"/>
    </source>
</evidence>
<keyword evidence="9" id="KW-1185">Reference proteome</keyword>
<evidence type="ECO:0000256" key="6">
    <source>
        <dbReference type="SAM" id="Phobius"/>
    </source>
</evidence>
<dbReference type="GO" id="GO:0098703">
    <property type="term" value="P:calcium ion import across plasma membrane"/>
    <property type="evidence" value="ECO:0007669"/>
    <property type="project" value="TreeGrafter"/>
</dbReference>
<evidence type="ECO:0000256" key="5">
    <source>
        <dbReference type="ARBA" id="ARBA00023136"/>
    </source>
</evidence>
<feature type="non-terminal residue" evidence="8">
    <location>
        <position position="1"/>
    </location>
</feature>
<feature type="transmembrane region" description="Helical" evidence="6">
    <location>
        <begin position="226"/>
        <end position="247"/>
    </location>
</feature>
<reference evidence="8 9" key="1">
    <citation type="submission" date="2015-09" db="EMBL/GenBank/DDBJ databases">
        <title>Draft genome of the parasitic nematode Teladorsagia circumcincta isolate WARC Sus (inbred).</title>
        <authorList>
            <person name="Mitreva M."/>
        </authorList>
    </citation>
    <scope>NUCLEOTIDE SEQUENCE [LARGE SCALE GENOMIC DNA]</scope>
    <source>
        <strain evidence="8 9">S</strain>
    </source>
</reference>
<dbReference type="EMBL" id="KZ355648">
    <property type="protein sequence ID" value="PIO60354.1"/>
    <property type="molecule type" value="Genomic_DNA"/>
</dbReference>
<dbReference type="InterPro" id="IPR005821">
    <property type="entry name" value="Ion_trans_dom"/>
</dbReference>
<accession>A0A2G9TQU3</accession>
<dbReference type="AlphaFoldDB" id="A0A2G9TQU3"/>
<proteinExistence type="predicted"/>
<feature type="transmembrane region" description="Helical" evidence="6">
    <location>
        <begin position="158"/>
        <end position="177"/>
    </location>
</feature>
<keyword evidence="3" id="KW-0677">Repeat</keyword>
<keyword evidence="2 6" id="KW-0812">Transmembrane</keyword>
<dbReference type="Pfam" id="PF00520">
    <property type="entry name" value="Ion_trans"/>
    <property type="match status" value="1"/>
</dbReference>
<dbReference type="Proteomes" id="UP000230423">
    <property type="component" value="Unassembled WGS sequence"/>
</dbReference>
<dbReference type="Gene3D" id="1.10.287.70">
    <property type="match status" value="1"/>
</dbReference>
<feature type="transmembrane region" description="Helical" evidence="6">
    <location>
        <begin position="189"/>
        <end position="206"/>
    </location>
</feature>
<evidence type="ECO:0000256" key="3">
    <source>
        <dbReference type="ARBA" id="ARBA00022737"/>
    </source>
</evidence>
<feature type="transmembrane region" description="Helical" evidence="6">
    <location>
        <begin position="311"/>
        <end position="331"/>
    </location>
</feature>
<dbReference type="Gene3D" id="1.25.40.20">
    <property type="entry name" value="Ankyrin repeat-containing domain"/>
    <property type="match status" value="1"/>
</dbReference>
<protein>
    <submittedName>
        <fullName evidence="8">Transporter, cation channel family protein</fullName>
    </submittedName>
</protein>